<proteinExistence type="predicted"/>
<keyword evidence="1" id="KW-0472">Membrane</keyword>
<dbReference type="EMBL" id="GBXM01064472">
    <property type="protein sequence ID" value="JAH44105.1"/>
    <property type="molecule type" value="Transcribed_RNA"/>
</dbReference>
<reference evidence="2" key="2">
    <citation type="journal article" date="2015" name="Fish Shellfish Immunol.">
        <title>Early steps in the European eel (Anguilla anguilla)-Vibrio vulnificus interaction in the gills: Role of the RtxA13 toxin.</title>
        <authorList>
            <person name="Callol A."/>
            <person name="Pajuelo D."/>
            <person name="Ebbesson L."/>
            <person name="Teles M."/>
            <person name="MacKenzie S."/>
            <person name="Amaro C."/>
        </authorList>
    </citation>
    <scope>NUCLEOTIDE SEQUENCE</scope>
</reference>
<dbReference type="AlphaFoldDB" id="A0A0E9STW8"/>
<keyword evidence="1" id="KW-0812">Transmembrane</keyword>
<keyword evidence="1" id="KW-1133">Transmembrane helix</keyword>
<organism evidence="2">
    <name type="scientific">Anguilla anguilla</name>
    <name type="common">European freshwater eel</name>
    <name type="synonym">Muraena anguilla</name>
    <dbReference type="NCBI Taxonomy" id="7936"/>
    <lineage>
        <taxon>Eukaryota</taxon>
        <taxon>Metazoa</taxon>
        <taxon>Chordata</taxon>
        <taxon>Craniata</taxon>
        <taxon>Vertebrata</taxon>
        <taxon>Euteleostomi</taxon>
        <taxon>Actinopterygii</taxon>
        <taxon>Neopterygii</taxon>
        <taxon>Teleostei</taxon>
        <taxon>Anguilliformes</taxon>
        <taxon>Anguillidae</taxon>
        <taxon>Anguilla</taxon>
    </lineage>
</organism>
<evidence type="ECO:0000313" key="2">
    <source>
        <dbReference type="EMBL" id="JAH44105.1"/>
    </source>
</evidence>
<protein>
    <submittedName>
        <fullName evidence="2">Uncharacterized protein</fullName>
    </submittedName>
</protein>
<evidence type="ECO:0000256" key="1">
    <source>
        <dbReference type="SAM" id="Phobius"/>
    </source>
</evidence>
<sequence>MMKNSHFASPRWVPNGLVGTLWKAVYFYNIYSILTHIFNAGINNISK</sequence>
<feature type="transmembrane region" description="Helical" evidence="1">
    <location>
        <begin position="20"/>
        <end position="42"/>
    </location>
</feature>
<accession>A0A0E9STW8</accession>
<name>A0A0E9STW8_ANGAN</name>
<reference evidence="2" key="1">
    <citation type="submission" date="2014-11" db="EMBL/GenBank/DDBJ databases">
        <authorList>
            <person name="Amaro Gonzalez C."/>
        </authorList>
    </citation>
    <scope>NUCLEOTIDE SEQUENCE</scope>
</reference>